<evidence type="ECO:0000256" key="5">
    <source>
        <dbReference type="ARBA" id="ARBA00022840"/>
    </source>
</evidence>
<keyword evidence="5 7" id="KW-0067">ATP-binding</keyword>
<evidence type="ECO:0000313" key="11">
    <source>
        <dbReference type="Proteomes" id="UP000298138"/>
    </source>
</evidence>
<dbReference type="PROSITE" id="PS00039">
    <property type="entry name" value="DEAD_ATP_HELICASE"/>
    <property type="match status" value="1"/>
</dbReference>
<sequence>MGNETWLPDLRDKSKRREIFQNEKSFEDVGVWPDIARIMYMENMHKPSVVQCDVIPILLREPAPNVVVQAQTGTGKTWAFFVNILQRTNFELEAVQSIVLVPTRELARQIVQVMVKFCSNFAAVGAVSPQAKSISEFGVAVAVPELIARDELCDCHCVVGTPGTVLDLLRRKRINTEHLKCLVVDEADNMLNSQGLGDQSLRVRKAIQNIENVQVALFSATYAENLHNYVNIFCPDAQLMKLDKNDLVRESIRQIFLDVRDAEHKFEMVTVLYEMTTVACSIIFTKTKESADKLKERMEEKGHKVSLLHSGLGPAERDRIIDEYRAGKTKVMIATNVLSRGIDVKTVSLVVNYDLPLDLNYQPDFDTYIHRIGRCGRFSAKGISVSFIEDTRTWNHLDAIHRHFGMPICMLTAENIQTCEEMIKDVIKNKFDSSIGISRSRHAPR</sequence>
<proteinExistence type="inferred from homology"/>
<dbReference type="GO" id="GO:0016787">
    <property type="term" value="F:hydrolase activity"/>
    <property type="evidence" value="ECO:0007669"/>
    <property type="project" value="UniProtKB-KW"/>
</dbReference>
<name>A0A4S2MYG1_9PEZI</name>
<keyword evidence="3 7" id="KW-0378">Hydrolase</keyword>
<feature type="domain" description="Helicase C-terminal" evidence="9">
    <location>
        <begin position="251"/>
        <end position="427"/>
    </location>
</feature>
<dbReference type="PROSITE" id="PS51194">
    <property type="entry name" value="HELICASE_CTER"/>
    <property type="match status" value="1"/>
</dbReference>
<dbReference type="InParanoid" id="A0A4S2MYG1"/>
<dbReference type="SMART" id="SM00490">
    <property type="entry name" value="HELICc"/>
    <property type="match status" value="1"/>
</dbReference>
<comment type="similarity">
    <text evidence="7">Belongs to the DEAD box helicase family.</text>
</comment>
<protein>
    <recommendedName>
        <fullName evidence="1">RNA helicase</fullName>
        <ecNumber evidence="1">3.6.4.13</ecNumber>
    </recommendedName>
</protein>
<dbReference type="GO" id="GO:0005524">
    <property type="term" value="F:ATP binding"/>
    <property type="evidence" value="ECO:0007669"/>
    <property type="project" value="UniProtKB-KW"/>
</dbReference>
<dbReference type="PROSITE" id="PS51192">
    <property type="entry name" value="HELICASE_ATP_BIND_1"/>
    <property type="match status" value="1"/>
</dbReference>
<dbReference type="SMART" id="SM00487">
    <property type="entry name" value="DEXDc"/>
    <property type="match status" value="1"/>
</dbReference>
<dbReference type="InterPro" id="IPR027417">
    <property type="entry name" value="P-loop_NTPase"/>
</dbReference>
<evidence type="ECO:0000256" key="1">
    <source>
        <dbReference type="ARBA" id="ARBA00012552"/>
    </source>
</evidence>
<evidence type="ECO:0000256" key="6">
    <source>
        <dbReference type="ARBA" id="ARBA00047984"/>
    </source>
</evidence>
<dbReference type="AlphaFoldDB" id="A0A4S2MYG1"/>
<evidence type="ECO:0000256" key="7">
    <source>
        <dbReference type="RuleBase" id="RU000492"/>
    </source>
</evidence>
<evidence type="ECO:0000259" key="9">
    <source>
        <dbReference type="PROSITE" id="PS51194"/>
    </source>
</evidence>
<dbReference type="OrthoDB" id="10265785at2759"/>
<dbReference type="GO" id="GO:0003724">
    <property type="term" value="F:RNA helicase activity"/>
    <property type="evidence" value="ECO:0007669"/>
    <property type="project" value="UniProtKB-EC"/>
</dbReference>
<keyword evidence="4 7" id="KW-0347">Helicase</keyword>
<evidence type="ECO:0000259" key="8">
    <source>
        <dbReference type="PROSITE" id="PS51192"/>
    </source>
</evidence>
<dbReference type="GO" id="GO:0003676">
    <property type="term" value="F:nucleic acid binding"/>
    <property type="evidence" value="ECO:0007669"/>
    <property type="project" value="InterPro"/>
</dbReference>
<evidence type="ECO:0000313" key="10">
    <source>
        <dbReference type="EMBL" id="TGZ81760.1"/>
    </source>
</evidence>
<organism evidence="10 11">
    <name type="scientific">Ascodesmis nigricans</name>
    <dbReference type="NCBI Taxonomy" id="341454"/>
    <lineage>
        <taxon>Eukaryota</taxon>
        <taxon>Fungi</taxon>
        <taxon>Dikarya</taxon>
        <taxon>Ascomycota</taxon>
        <taxon>Pezizomycotina</taxon>
        <taxon>Pezizomycetes</taxon>
        <taxon>Pezizales</taxon>
        <taxon>Ascodesmidaceae</taxon>
        <taxon>Ascodesmis</taxon>
    </lineage>
</organism>
<dbReference type="Pfam" id="PF00271">
    <property type="entry name" value="Helicase_C"/>
    <property type="match status" value="1"/>
</dbReference>
<comment type="catalytic activity">
    <reaction evidence="6">
        <text>ATP + H2O = ADP + phosphate + H(+)</text>
        <dbReference type="Rhea" id="RHEA:13065"/>
        <dbReference type="ChEBI" id="CHEBI:15377"/>
        <dbReference type="ChEBI" id="CHEBI:15378"/>
        <dbReference type="ChEBI" id="CHEBI:30616"/>
        <dbReference type="ChEBI" id="CHEBI:43474"/>
        <dbReference type="ChEBI" id="CHEBI:456216"/>
        <dbReference type="EC" id="3.6.4.13"/>
    </reaction>
</comment>
<evidence type="ECO:0000256" key="4">
    <source>
        <dbReference type="ARBA" id="ARBA00022806"/>
    </source>
</evidence>
<dbReference type="CDD" id="cd18787">
    <property type="entry name" value="SF2_C_DEAD"/>
    <property type="match status" value="1"/>
</dbReference>
<dbReference type="SUPFAM" id="SSF52540">
    <property type="entry name" value="P-loop containing nucleoside triphosphate hydrolases"/>
    <property type="match status" value="1"/>
</dbReference>
<keyword evidence="2 7" id="KW-0547">Nucleotide-binding</keyword>
<dbReference type="InterPro" id="IPR011545">
    <property type="entry name" value="DEAD/DEAH_box_helicase_dom"/>
</dbReference>
<keyword evidence="11" id="KW-1185">Reference proteome</keyword>
<dbReference type="Proteomes" id="UP000298138">
    <property type="component" value="Unassembled WGS sequence"/>
</dbReference>
<gene>
    <name evidence="10" type="ORF">EX30DRAFT_363735</name>
</gene>
<dbReference type="EC" id="3.6.4.13" evidence="1"/>
<feature type="domain" description="Helicase ATP-binding" evidence="8">
    <location>
        <begin position="57"/>
        <end position="240"/>
    </location>
</feature>
<dbReference type="Gene3D" id="3.40.50.300">
    <property type="entry name" value="P-loop containing nucleotide triphosphate hydrolases"/>
    <property type="match status" value="2"/>
</dbReference>
<accession>A0A4S2MYG1</accession>
<dbReference type="EMBL" id="ML220118">
    <property type="protein sequence ID" value="TGZ81760.1"/>
    <property type="molecule type" value="Genomic_DNA"/>
</dbReference>
<dbReference type="Pfam" id="PF00270">
    <property type="entry name" value="DEAD"/>
    <property type="match status" value="1"/>
</dbReference>
<dbReference type="InterPro" id="IPR001650">
    <property type="entry name" value="Helicase_C-like"/>
</dbReference>
<reference evidence="10 11" key="1">
    <citation type="submission" date="2019-04" db="EMBL/GenBank/DDBJ databases">
        <title>Comparative genomics and transcriptomics to analyze fruiting body development in filamentous ascomycetes.</title>
        <authorList>
            <consortium name="DOE Joint Genome Institute"/>
            <person name="Lutkenhaus R."/>
            <person name="Traeger S."/>
            <person name="Breuer J."/>
            <person name="Kuo A."/>
            <person name="Lipzen A."/>
            <person name="Pangilinan J."/>
            <person name="Dilworth D."/>
            <person name="Sandor L."/>
            <person name="Poggeler S."/>
            <person name="Barry K."/>
            <person name="Grigoriev I.V."/>
            <person name="Nowrousian M."/>
        </authorList>
    </citation>
    <scope>NUCLEOTIDE SEQUENCE [LARGE SCALE GENOMIC DNA]</scope>
    <source>
        <strain evidence="10 11">CBS 389.68</strain>
    </source>
</reference>
<dbReference type="InterPro" id="IPR014001">
    <property type="entry name" value="Helicase_ATP-bd"/>
</dbReference>
<dbReference type="STRING" id="341454.A0A4S2MYG1"/>
<evidence type="ECO:0000256" key="3">
    <source>
        <dbReference type="ARBA" id="ARBA00022801"/>
    </source>
</evidence>
<dbReference type="InterPro" id="IPR000629">
    <property type="entry name" value="RNA-helicase_DEAD-box_CS"/>
</dbReference>
<dbReference type="PANTHER" id="PTHR47958">
    <property type="entry name" value="ATP-DEPENDENT RNA HELICASE DBP3"/>
    <property type="match status" value="1"/>
</dbReference>
<evidence type="ECO:0000256" key="2">
    <source>
        <dbReference type="ARBA" id="ARBA00022741"/>
    </source>
</evidence>